<keyword evidence="2" id="KW-0285">Flavoprotein</keyword>
<dbReference type="Proteomes" id="UP001597128">
    <property type="component" value="Unassembled WGS sequence"/>
</dbReference>
<dbReference type="EMBL" id="JBHTKB010000002">
    <property type="protein sequence ID" value="MFD0914111.1"/>
    <property type="molecule type" value="Genomic_DNA"/>
</dbReference>
<gene>
    <name evidence="7" type="ORF">ACFQ1Z_11175</name>
</gene>
<comment type="similarity">
    <text evidence="5">Belongs to the FMN-dependent alpha-hydroxy acid dehydrogenase family.</text>
</comment>
<comment type="cofactor">
    <cofactor evidence="1">
        <name>FMN</name>
        <dbReference type="ChEBI" id="CHEBI:58210"/>
    </cofactor>
</comment>
<dbReference type="CDD" id="cd02809">
    <property type="entry name" value="alpha_hydroxyacid_oxid_FMN"/>
    <property type="match status" value="1"/>
</dbReference>
<name>A0ABW3FBF1_9PROT</name>
<dbReference type="InterPro" id="IPR037396">
    <property type="entry name" value="FMN_HAD"/>
</dbReference>
<dbReference type="InterPro" id="IPR013785">
    <property type="entry name" value="Aldolase_TIM"/>
</dbReference>
<dbReference type="PANTHER" id="PTHR10578">
    <property type="entry name" value="S -2-HYDROXY-ACID OXIDASE-RELATED"/>
    <property type="match status" value="1"/>
</dbReference>
<dbReference type="InterPro" id="IPR000262">
    <property type="entry name" value="FMN-dep_DH"/>
</dbReference>
<dbReference type="SUPFAM" id="SSF51395">
    <property type="entry name" value="FMN-linked oxidoreductases"/>
    <property type="match status" value="1"/>
</dbReference>
<dbReference type="Gene3D" id="3.20.20.70">
    <property type="entry name" value="Aldolase class I"/>
    <property type="match status" value="1"/>
</dbReference>
<keyword evidence="4" id="KW-0560">Oxidoreductase</keyword>
<evidence type="ECO:0000313" key="8">
    <source>
        <dbReference type="Proteomes" id="UP001597128"/>
    </source>
</evidence>
<accession>A0ABW3FBF1</accession>
<proteinExistence type="inferred from homology"/>
<keyword evidence="3" id="KW-0288">FMN</keyword>
<dbReference type="PIRSF" id="PIRSF000138">
    <property type="entry name" value="Al-hdrx_acd_dh"/>
    <property type="match status" value="1"/>
</dbReference>
<dbReference type="RefSeq" id="WP_379057665.1">
    <property type="nucleotide sequence ID" value="NZ_JBHTKB010000002.1"/>
</dbReference>
<evidence type="ECO:0000256" key="4">
    <source>
        <dbReference type="ARBA" id="ARBA00023002"/>
    </source>
</evidence>
<dbReference type="PROSITE" id="PS51349">
    <property type="entry name" value="FMN_HYDROXY_ACID_DH_2"/>
    <property type="match status" value="1"/>
</dbReference>
<evidence type="ECO:0000256" key="3">
    <source>
        <dbReference type="ARBA" id="ARBA00022643"/>
    </source>
</evidence>
<evidence type="ECO:0000256" key="5">
    <source>
        <dbReference type="ARBA" id="ARBA00024042"/>
    </source>
</evidence>
<dbReference type="PANTHER" id="PTHR10578:SF107">
    <property type="entry name" value="2-HYDROXYACID OXIDASE 1"/>
    <property type="match status" value="1"/>
</dbReference>
<organism evidence="7 8">
    <name type="scientific">Methylophilus luteus</name>
    <dbReference type="NCBI Taxonomy" id="640108"/>
    <lineage>
        <taxon>Bacteria</taxon>
        <taxon>Pseudomonadati</taxon>
        <taxon>Pseudomonadota</taxon>
        <taxon>Betaproteobacteria</taxon>
        <taxon>Nitrosomonadales</taxon>
        <taxon>Methylophilaceae</taxon>
        <taxon>Methylophilus</taxon>
    </lineage>
</organism>
<comment type="caution">
    <text evidence="7">The sequence shown here is derived from an EMBL/GenBank/DDBJ whole genome shotgun (WGS) entry which is preliminary data.</text>
</comment>
<feature type="domain" description="FMN hydroxy acid dehydrogenase" evidence="6">
    <location>
        <begin position="1"/>
        <end position="348"/>
    </location>
</feature>
<reference evidence="8" key="1">
    <citation type="journal article" date="2019" name="Int. J. Syst. Evol. Microbiol.">
        <title>The Global Catalogue of Microorganisms (GCM) 10K type strain sequencing project: providing services to taxonomists for standard genome sequencing and annotation.</title>
        <authorList>
            <consortium name="The Broad Institute Genomics Platform"/>
            <consortium name="The Broad Institute Genome Sequencing Center for Infectious Disease"/>
            <person name="Wu L."/>
            <person name="Ma J."/>
        </authorList>
    </citation>
    <scope>NUCLEOTIDE SEQUENCE [LARGE SCALE GENOMIC DNA]</scope>
    <source>
        <strain evidence="8">CCUG 58412</strain>
    </source>
</reference>
<evidence type="ECO:0000256" key="2">
    <source>
        <dbReference type="ARBA" id="ARBA00022630"/>
    </source>
</evidence>
<sequence length="348" mass="37688">MQSLPLLSHYLQQAQAKLPAAIWHYLQADAGDGHQLHANALAWQAQKLMPRPLQQLHNASTACEMFGERWAHPILLAPVAYQKLFHDDGEIGTAVACNAQQGQMMVSSLASQTIEHIIQQAQQPLWFQLYWQGDRARTLPLLEKALASGASAIVFTVDAPVKQSLMDLPEGVSAVNLAQALAPLPIAPGQSTVFDGWMSQAPTWEDVHWLRQQVTVPLLLKGLMHVDDAKRAVDAGCEGIVVSNHGGRVLDNTPTVTAVLPQIVTAVGGQCKILVDSGIRSGQDAFKALAMGADAVCIGRPYIWGLATEGAMGVAKVIRWMRDELEMTMALTGASSLQDIRQLALYQS</sequence>
<dbReference type="Pfam" id="PF01070">
    <property type="entry name" value="FMN_dh"/>
    <property type="match status" value="1"/>
</dbReference>
<keyword evidence="8" id="KW-1185">Reference proteome</keyword>
<evidence type="ECO:0000259" key="6">
    <source>
        <dbReference type="PROSITE" id="PS51349"/>
    </source>
</evidence>
<evidence type="ECO:0000256" key="1">
    <source>
        <dbReference type="ARBA" id="ARBA00001917"/>
    </source>
</evidence>
<dbReference type="InterPro" id="IPR012133">
    <property type="entry name" value="Alpha-hydoxy_acid_DH_FMN"/>
</dbReference>
<protein>
    <submittedName>
        <fullName evidence="7">Alpha-hydroxy-acid oxidizing protein</fullName>
    </submittedName>
</protein>
<evidence type="ECO:0000313" key="7">
    <source>
        <dbReference type="EMBL" id="MFD0914111.1"/>
    </source>
</evidence>